<evidence type="ECO:0000313" key="16">
    <source>
        <dbReference type="EMBL" id="GAK69053.1"/>
    </source>
</evidence>
<name>A0A081CQV7_9HYPH</name>
<comment type="subcellular location">
    <subcellularLocation>
        <location evidence="1 11">Cell outer membrane</location>
        <topology evidence="1 11">Multi-pass membrane protein</topology>
    </subcellularLocation>
</comment>
<dbReference type="NCBIfam" id="TIGR01785">
    <property type="entry name" value="TonB-hemin"/>
    <property type="match status" value="1"/>
</dbReference>
<keyword evidence="4 11" id="KW-1134">Transmembrane beta strand</keyword>
<dbReference type="InterPro" id="IPR036942">
    <property type="entry name" value="Beta-barrel_TonB_sf"/>
</dbReference>
<evidence type="ECO:0000259" key="15">
    <source>
        <dbReference type="Pfam" id="PF07715"/>
    </source>
</evidence>
<evidence type="ECO:0000256" key="13">
    <source>
        <dbReference type="SAM" id="SignalP"/>
    </source>
</evidence>
<dbReference type="Proteomes" id="UP000028701">
    <property type="component" value="Unassembled WGS sequence"/>
</dbReference>
<dbReference type="PANTHER" id="PTHR30069">
    <property type="entry name" value="TONB-DEPENDENT OUTER MEMBRANE RECEPTOR"/>
    <property type="match status" value="1"/>
</dbReference>
<evidence type="ECO:0000313" key="17">
    <source>
        <dbReference type="Proteomes" id="UP000028701"/>
    </source>
</evidence>
<evidence type="ECO:0000256" key="9">
    <source>
        <dbReference type="ARBA" id="ARBA00023170"/>
    </source>
</evidence>
<dbReference type="InterPro" id="IPR037066">
    <property type="entry name" value="Plug_dom_sf"/>
</dbReference>
<dbReference type="InterPro" id="IPR010949">
    <property type="entry name" value="TonB_Hb/transfer/lactofer_rcpt"/>
</dbReference>
<keyword evidence="7 12" id="KW-0798">TonB box</keyword>
<dbReference type="Pfam" id="PF00593">
    <property type="entry name" value="TonB_dep_Rec_b-barrel"/>
    <property type="match status" value="1"/>
</dbReference>
<sequence>MTIGLSKSALLVGTAMVLLSVNSANAQQATGQTEGNGVTVLERIVVKGKRVKAGDAAGNTPLASTTGADEIRKKEINNLKDLGKTTEAGVDFVNSKPGKPGGLFIRGLGGARVTTLIDGIPVPFFENFARQGQATTTLSNTNSSFDFSSLSSVDVVRGADSSRVGSGALGGALVLRTLEADDLIGDDKDWGGVAKTTYDSEDRSIGSSVAVAKKIENTSVLFQGAYKRGNEVDNRGSADIYGTRRTAPNPADTYESNLMFKIRQDLEGGHRIGLTAERFSLRTRTDLKTLQGSNVSASTYRIGDYNGYEDTERDRVSLDYQFDAPSTDSLIDAADLSLYWTRLDKVSGAGDRLTNNSLYIREDSMRDSRFGLVGGLESGFELGSINHTIRFGGNAWISDFTDAVYINTGGSSAASQSDMPDVSGKSLGLYLEDELAFGSSGFKLTPGLRFDAYDYDPDGSVSTNSGYNTFGLPSGNNGSRFSPKLLATYDLTPEVQLFAQWAMAYRAPTVNELYLNFSNISSGYAVIGNSSLKPETSNGFEIGARYDDGDLSSSLTLFHNKYKNFIEQVTTTTTLFPGFGGRGDGSLFTYQNREHVEISGVEAKVRKELANGFFTHASLAYAYGKDTDTNEFIRTVAPFKSIVGVGYAQETWGTEVTGVFSSHMRADIAANTFDAPGYGIFNLTGWWEPEQAKGLRIQAGVYNLFDRKYWNAVGVRDINPGSVSSVNQPVDFYSEPGRSFKISLTQKF</sequence>
<proteinExistence type="inferred from homology"/>
<dbReference type="Gene3D" id="2.170.130.10">
    <property type="entry name" value="TonB-dependent receptor, plug domain"/>
    <property type="match status" value="1"/>
</dbReference>
<keyword evidence="3 11" id="KW-0813">Transport</keyword>
<evidence type="ECO:0000256" key="11">
    <source>
        <dbReference type="PROSITE-ProRule" id="PRU01360"/>
    </source>
</evidence>
<dbReference type="PANTHER" id="PTHR30069:SF29">
    <property type="entry name" value="HEMOGLOBIN AND HEMOGLOBIN-HAPTOGLOBIN-BINDING PROTEIN 1-RELATED"/>
    <property type="match status" value="1"/>
</dbReference>
<dbReference type="InterPro" id="IPR012910">
    <property type="entry name" value="Plug_dom"/>
</dbReference>
<dbReference type="GO" id="GO:0015232">
    <property type="term" value="F:heme transmembrane transporter activity"/>
    <property type="evidence" value="ECO:0007669"/>
    <property type="project" value="InterPro"/>
</dbReference>
<feature type="signal peptide" evidence="13">
    <location>
        <begin position="1"/>
        <end position="26"/>
    </location>
</feature>
<comment type="similarity">
    <text evidence="2 11 12">Belongs to the TonB-dependent receptor family.</text>
</comment>
<evidence type="ECO:0000256" key="3">
    <source>
        <dbReference type="ARBA" id="ARBA00022448"/>
    </source>
</evidence>
<feature type="domain" description="TonB-dependent receptor plug" evidence="15">
    <location>
        <begin position="64"/>
        <end position="172"/>
    </location>
</feature>
<dbReference type="GO" id="GO:0044718">
    <property type="term" value="P:siderophore transmembrane transport"/>
    <property type="evidence" value="ECO:0007669"/>
    <property type="project" value="TreeGrafter"/>
</dbReference>
<keyword evidence="9 16" id="KW-0675">Receptor</keyword>
<dbReference type="AlphaFoldDB" id="A0A081CQV7"/>
<dbReference type="PROSITE" id="PS52016">
    <property type="entry name" value="TONB_DEPENDENT_REC_3"/>
    <property type="match status" value="1"/>
</dbReference>
<dbReference type="Gene3D" id="2.40.170.20">
    <property type="entry name" value="TonB-dependent receptor, beta-barrel domain"/>
    <property type="match status" value="1"/>
</dbReference>
<dbReference type="Pfam" id="PF07715">
    <property type="entry name" value="Plug"/>
    <property type="match status" value="1"/>
</dbReference>
<keyword evidence="6 13" id="KW-0732">Signal</keyword>
<evidence type="ECO:0000256" key="2">
    <source>
        <dbReference type="ARBA" id="ARBA00009810"/>
    </source>
</evidence>
<feature type="domain" description="TonB-dependent receptor-like beta-barrel" evidence="14">
    <location>
        <begin position="277"/>
        <end position="704"/>
    </location>
</feature>
<evidence type="ECO:0000256" key="5">
    <source>
        <dbReference type="ARBA" id="ARBA00022692"/>
    </source>
</evidence>
<keyword evidence="10 11" id="KW-0998">Cell outer membrane</keyword>
<dbReference type="eggNOG" id="COG4771">
    <property type="taxonomic scope" value="Bacteria"/>
</dbReference>
<evidence type="ECO:0000256" key="7">
    <source>
        <dbReference type="ARBA" id="ARBA00023077"/>
    </source>
</evidence>
<keyword evidence="8 11" id="KW-0472">Membrane</keyword>
<dbReference type="CDD" id="cd01347">
    <property type="entry name" value="ligand_gated_channel"/>
    <property type="match status" value="1"/>
</dbReference>
<gene>
    <name evidence="16" type="ORF">RRU01S_03_02240</name>
</gene>
<dbReference type="GO" id="GO:0009279">
    <property type="term" value="C:cell outer membrane"/>
    <property type="evidence" value="ECO:0007669"/>
    <property type="project" value="UniProtKB-SubCell"/>
</dbReference>
<evidence type="ECO:0000256" key="8">
    <source>
        <dbReference type="ARBA" id="ARBA00023136"/>
    </source>
</evidence>
<organism evidence="16 17">
    <name type="scientific">Agrobacterium rubi TR3 = NBRC 13261</name>
    <dbReference type="NCBI Taxonomy" id="1368415"/>
    <lineage>
        <taxon>Bacteria</taxon>
        <taxon>Pseudomonadati</taxon>
        <taxon>Pseudomonadota</taxon>
        <taxon>Alphaproteobacteria</taxon>
        <taxon>Hyphomicrobiales</taxon>
        <taxon>Rhizobiaceae</taxon>
        <taxon>Rhizobium/Agrobacterium group</taxon>
        <taxon>Agrobacterium</taxon>
    </lineage>
</organism>
<dbReference type="SUPFAM" id="SSF56935">
    <property type="entry name" value="Porins"/>
    <property type="match status" value="1"/>
</dbReference>
<dbReference type="EMBL" id="BBJU01000003">
    <property type="protein sequence ID" value="GAK69053.1"/>
    <property type="molecule type" value="Genomic_DNA"/>
</dbReference>
<dbReference type="GO" id="GO:0015344">
    <property type="term" value="F:siderophore uptake transmembrane transporter activity"/>
    <property type="evidence" value="ECO:0007669"/>
    <property type="project" value="TreeGrafter"/>
</dbReference>
<evidence type="ECO:0000256" key="4">
    <source>
        <dbReference type="ARBA" id="ARBA00022452"/>
    </source>
</evidence>
<evidence type="ECO:0000256" key="1">
    <source>
        <dbReference type="ARBA" id="ARBA00004571"/>
    </source>
</evidence>
<evidence type="ECO:0000256" key="10">
    <source>
        <dbReference type="ARBA" id="ARBA00023237"/>
    </source>
</evidence>
<dbReference type="NCBIfam" id="TIGR01786">
    <property type="entry name" value="TonB-hemlactrns"/>
    <property type="match status" value="1"/>
</dbReference>
<keyword evidence="5 11" id="KW-0812">Transmembrane</keyword>
<evidence type="ECO:0000256" key="12">
    <source>
        <dbReference type="RuleBase" id="RU003357"/>
    </source>
</evidence>
<dbReference type="InterPro" id="IPR011276">
    <property type="entry name" value="TonB_haem/Hb_rcpt"/>
</dbReference>
<evidence type="ECO:0000259" key="14">
    <source>
        <dbReference type="Pfam" id="PF00593"/>
    </source>
</evidence>
<feature type="chain" id="PRO_5001756047" evidence="13">
    <location>
        <begin position="27"/>
        <end position="748"/>
    </location>
</feature>
<comment type="caution">
    <text evidence="16">The sequence shown here is derived from an EMBL/GenBank/DDBJ whole genome shotgun (WGS) entry which is preliminary data.</text>
</comment>
<accession>A0A081CQV7</accession>
<reference evidence="16 17" key="1">
    <citation type="submission" date="2014-08" db="EMBL/GenBank/DDBJ databases">
        <title>Whole genome shotgun sequence of Rhizobium rubi NBRC 13261.</title>
        <authorList>
            <person name="Katano-Makiyama Y."/>
            <person name="Hosoyama A."/>
            <person name="Hashimoto M."/>
            <person name="Hosoyama Y."/>
            <person name="Noguchi M."/>
            <person name="Tsuchikane K."/>
            <person name="Uohara A."/>
            <person name="Ohji S."/>
            <person name="Ichikawa N."/>
            <person name="Kimura A."/>
            <person name="Yamazoe A."/>
            <person name="Fujita N."/>
        </authorList>
    </citation>
    <scope>NUCLEOTIDE SEQUENCE [LARGE SCALE GENOMIC DNA]</scope>
    <source>
        <strain evidence="16 17">NBRC 13261</strain>
    </source>
</reference>
<dbReference type="OrthoDB" id="9796221at2"/>
<dbReference type="InterPro" id="IPR039426">
    <property type="entry name" value="TonB-dep_rcpt-like"/>
</dbReference>
<dbReference type="InterPro" id="IPR000531">
    <property type="entry name" value="Beta-barrel_TonB"/>
</dbReference>
<dbReference type="RefSeq" id="WP_045228765.1">
    <property type="nucleotide sequence ID" value="NZ_BBJU01000003.1"/>
</dbReference>
<evidence type="ECO:0000256" key="6">
    <source>
        <dbReference type="ARBA" id="ARBA00022729"/>
    </source>
</evidence>
<protein>
    <submittedName>
        <fullName evidence="16">Putative TonB-dependent heme receptor</fullName>
    </submittedName>
</protein>